<dbReference type="AlphaFoldDB" id="A0A1Y6G7T4"/>
<keyword evidence="3" id="KW-1185">Reference proteome</keyword>
<feature type="signal peptide" evidence="1">
    <location>
        <begin position="1"/>
        <end position="24"/>
    </location>
</feature>
<dbReference type="OrthoDB" id="7951125at2"/>
<gene>
    <name evidence="2" type="ORF">SAMN06295905_3106</name>
</gene>
<reference evidence="3" key="1">
    <citation type="submission" date="2017-04" db="EMBL/GenBank/DDBJ databases">
        <authorList>
            <person name="Varghese N."/>
            <person name="Submissions S."/>
        </authorList>
    </citation>
    <scope>NUCLEOTIDE SEQUENCE [LARGE SCALE GENOMIC DNA]</scope>
</reference>
<dbReference type="Proteomes" id="UP000194474">
    <property type="component" value="Unassembled WGS sequence"/>
</dbReference>
<evidence type="ECO:0000256" key="1">
    <source>
        <dbReference type="SAM" id="SignalP"/>
    </source>
</evidence>
<proteinExistence type="predicted"/>
<evidence type="ECO:0000313" key="3">
    <source>
        <dbReference type="Proteomes" id="UP000194474"/>
    </source>
</evidence>
<organism evidence="2 3">
    <name type="scientific">Devosia lucknowensis</name>
    <dbReference type="NCBI Taxonomy" id="1096929"/>
    <lineage>
        <taxon>Bacteria</taxon>
        <taxon>Pseudomonadati</taxon>
        <taxon>Pseudomonadota</taxon>
        <taxon>Alphaproteobacteria</taxon>
        <taxon>Hyphomicrobiales</taxon>
        <taxon>Devosiaceae</taxon>
        <taxon>Devosia</taxon>
    </lineage>
</organism>
<feature type="chain" id="PRO_5012667144" evidence="1">
    <location>
        <begin position="25"/>
        <end position="90"/>
    </location>
</feature>
<keyword evidence="1" id="KW-0732">Signal</keyword>
<name>A0A1Y6G7T4_9HYPH</name>
<evidence type="ECO:0000313" key="2">
    <source>
        <dbReference type="EMBL" id="SMQ85814.1"/>
    </source>
</evidence>
<sequence length="90" mass="9462">MIKNTVIALVTAAALAGVAAPAMASTSSLLETADTTNFDAAYVQAQLEAKGLNVTQVEEWGEYVAALVVDADGKSTFSYFKPTTLEQVNF</sequence>
<dbReference type="RefSeq" id="WP_086471452.1">
    <property type="nucleotide sequence ID" value="NZ_FXWK01000002.1"/>
</dbReference>
<accession>A0A1Y6G7T4</accession>
<dbReference type="EMBL" id="FXWK01000002">
    <property type="protein sequence ID" value="SMQ85814.1"/>
    <property type="molecule type" value="Genomic_DNA"/>
</dbReference>
<protein>
    <submittedName>
        <fullName evidence="2">Peptidase propeptide and YPEB domain-containing protein</fullName>
    </submittedName>
</protein>